<sequence length="273" mass="30303">MKARALRTVLVHLLLAGGAFLSAMPFLWMLTTALKPESALYQPPLLFPAHFQWENFAKAWQAAPFPRFFLNSAVMTVGIVLAQTLFSAMAGYAFARMRFAGRDLLFFGVLGTMMIPFPVTLIPSFLVVNWLGWIDTYNALIVPRAVSAFAIFLFRQFFLSLPRELEEAALMDGAGRLTIFFRIVLPLSTPVIAASAIFSFLFAWNDFLWPLIVTNSPDMRTVQVGLAMFQGQYGVFWTLLSAAATIVTLPAVLAFLAAQRQFIAGITNTGLKE</sequence>
<keyword evidence="2 7" id="KW-0813">Transport</keyword>
<dbReference type="InterPro" id="IPR035906">
    <property type="entry name" value="MetI-like_sf"/>
</dbReference>
<dbReference type="Gene3D" id="1.10.3720.10">
    <property type="entry name" value="MetI-like"/>
    <property type="match status" value="1"/>
</dbReference>
<evidence type="ECO:0000256" key="3">
    <source>
        <dbReference type="ARBA" id="ARBA00022475"/>
    </source>
</evidence>
<evidence type="ECO:0000259" key="8">
    <source>
        <dbReference type="PROSITE" id="PS50928"/>
    </source>
</evidence>
<evidence type="ECO:0000313" key="9">
    <source>
        <dbReference type="EMBL" id="RIH87181.1"/>
    </source>
</evidence>
<dbReference type="InterPro" id="IPR000515">
    <property type="entry name" value="MetI-like"/>
</dbReference>
<evidence type="ECO:0000256" key="4">
    <source>
        <dbReference type="ARBA" id="ARBA00022692"/>
    </source>
</evidence>
<dbReference type="GO" id="GO:0005886">
    <property type="term" value="C:plasma membrane"/>
    <property type="evidence" value="ECO:0007669"/>
    <property type="project" value="UniProtKB-SubCell"/>
</dbReference>
<dbReference type="GO" id="GO:0055085">
    <property type="term" value="P:transmembrane transport"/>
    <property type="evidence" value="ECO:0007669"/>
    <property type="project" value="InterPro"/>
</dbReference>
<evidence type="ECO:0000256" key="2">
    <source>
        <dbReference type="ARBA" id="ARBA00022448"/>
    </source>
</evidence>
<dbReference type="RefSeq" id="WP_119314405.1">
    <property type="nucleotide sequence ID" value="NZ_QXDL01000038.1"/>
</dbReference>
<dbReference type="SUPFAM" id="SSF161098">
    <property type="entry name" value="MetI-like"/>
    <property type="match status" value="1"/>
</dbReference>
<evidence type="ECO:0000256" key="1">
    <source>
        <dbReference type="ARBA" id="ARBA00004651"/>
    </source>
</evidence>
<keyword evidence="10" id="KW-1185">Reference proteome</keyword>
<organism evidence="9 10">
    <name type="scientific">Calidithermus terrae</name>
    <dbReference type="NCBI Taxonomy" id="1408545"/>
    <lineage>
        <taxon>Bacteria</taxon>
        <taxon>Thermotogati</taxon>
        <taxon>Deinococcota</taxon>
        <taxon>Deinococci</taxon>
        <taxon>Thermales</taxon>
        <taxon>Thermaceae</taxon>
        <taxon>Calidithermus</taxon>
    </lineage>
</organism>
<dbReference type="CDD" id="cd06261">
    <property type="entry name" value="TM_PBP2"/>
    <property type="match status" value="1"/>
</dbReference>
<comment type="subcellular location">
    <subcellularLocation>
        <location evidence="1 7">Cell membrane</location>
        <topology evidence="1 7">Multi-pass membrane protein</topology>
    </subcellularLocation>
</comment>
<keyword evidence="6 7" id="KW-0472">Membrane</keyword>
<dbReference type="EMBL" id="QXDL01000038">
    <property type="protein sequence ID" value="RIH87181.1"/>
    <property type="molecule type" value="Genomic_DNA"/>
</dbReference>
<dbReference type="PANTHER" id="PTHR43744:SF12">
    <property type="entry name" value="ABC TRANSPORTER PERMEASE PROTEIN MG189-RELATED"/>
    <property type="match status" value="1"/>
</dbReference>
<dbReference type="Pfam" id="PF00528">
    <property type="entry name" value="BPD_transp_1"/>
    <property type="match status" value="1"/>
</dbReference>
<reference evidence="9 10" key="1">
    <citation type="submission" date="2018-08" db="EMBL/GenBank/DDBJ databases">
        <title>Meiothermus terrae DSM 26712 genome sequencing project.</title>
        <authorList>
            <person name="Da Costa M.S."/>
            <person name="Albuquerque L."/>
            <person name="Raposo P."/>
            <person name="Froufe H.J.C."/>
            <person name="Barroso C.S."/>
            <person name="Egas C."/>
        </authorList>
    </citation>
    <scope>NUCLEOTIDE SEQUENCE [LARGE SCALE GENOMIC DNA]</scope>
    <source>
        <strain evidence="9 10">DSM 26712</strain>
    </source>
</reference>
<accession>A0A399EY18</accession>
<keyword evidence="4 7" id="KW-0812">Transmembrane</keyword>
<feature type="transmembrane region" description="Helical" evidence="7">
    <location>
        <begin position="68"/>
        <end position="92"/>
    </location>
</feature>
<evidence type="ECO:0000256" key="6">
    <source>
        <dbReference type="ARBA" id="ARBA00023136"/>
    </source>
</evidence>
<dbReference type="PANTHER" id="PTHR43744">
    <property type="entry name" value="ABC TRANSPORTER PERMEASE PROTEIN MG189-RELATED-RELATED"/>
    <property type="match status" value="1"/>
</dbReference>
<keyword evidence="3" id="KW-1003">Cell membrane</keyword>
<comment type="similarity">
    <text evidence="7">Belongs to the binding-protein-dependent transport system permease family.</text>
</comment>
<gene>
    <name evidence="9" type="primary">araQ_8</name>
    <name evidence="9" type="ORF">Mterra_01240</name>
</gene>
<evidence type="ECO:0000313" key="10">
    <source>
        <dbReference type="Proteomes" id="UP000265715"/>
    </source>
</evidence>
<dbReference type="PROSITE" id="PS50928">
    <property type="entry name" value="ABC_TM1"/>
    <property type="match status" value="1"/>
</dbReference>
<name>A0A399EY18_9DEIN</name>
<feature type="transmembrane region" description="Helical" evidence="7">
    <location>
        <begin position="179"/>
        <end position="204"/>
    </location>
</feature>
<comment type="caution">
    <text evidence="9">The sequence shown here is derived from an EMBL/GenBank/DDBJ whole genome shotgun (WGS) entry which is preliminary data.</text>
</comment>
<evidence type="ECO:0000256" key="5">
    <source>
        <dbReference type="ARBA" id="ARBA00022989"/>
    </source>
</evidence>
<protein>
    <submittedName>
        <fullName evidence="9">L-arabinose transport system permease protein AraQ</fullName>
    </submittedName>
</protein>
<keyword evidence="5 7" id="KW-1133">Transmembrane helix</keyword>
<proteinExistence type="inferred from homology"/>
<dbReference type="AlphaFoldDB" id="A0A399EY18"/>
<feature type="domain" description="ABC transmembrane type-1" evidence="8">
    <location>
        <begin position="69"/>
        <end position="258"/>
    </location>
</feature>
<dbReference type="OrthoDB" id="26902at2"/>
<feature type="transmembrane region" description="Helical" evidence="7">
    <location>
        <begin position="235"/>
        <end position="258"/>
    </location>
</feature>
<feature type="transmembrane region" description="Helical" evidence="7">
    <location>
        <begin position="104"/>
        <end position="131"/>
    </location>
</feature>
<dbReference type="Proteomes" id="UP000265715">
    <property type="component" value="Unassembled WGS sequence"/>
</dbReference>
<evidence type="ECO:0000256" key="7">
    <source>
        <dbReference type="RuleBase" id="RU363032"/>
    </source>
</evidence>
<feature type="transmembrane region" description="Helical" evidence="7">
    <location>
        <begin position="137"/>
        <end position="158"/>
    </location>
</feature>